<dbReference type="EMBL" id="JAQQFM010000002">
    <property type="protein sequence ID" value="MFL9923627.1"/>
    <property type="molecule type" value="Genomic_DNA"/>
</dbReference>
<dbReference type="RefSeq" id="WP_408155448.1">
    <property type="nucleotide sequence ID" value="NZ_JAQQFM010000002.1"/>
</dbReference>
<dbReference type="Proteomes" id="UP001629246">
    <property type="component" value="Unassembled WGS sequence"/>
</dbReference>
<feature type="transmembrane region" description="Helical" evidence="7">
    <location>
        <begin position="108"/>
        <end position="131"/>
    </location>
</feature>
<keyword evidence="3" id="KW-0808">Transferase</keyword>
<organism evidence="9 10">
    <name type="scientific">Herbaspirillum lusitanum</name>
    <dbReference type="NCBI Taxonomy" id="213312"/>
    <lineage>
        <taxon>Bacteria</taxon>
        <taxon>Pseudomonadati</taxon>
        <taxon>Pseudomonadota</taxon>
        <taxon>Betaproteobacteria</taxon>
        <taxon>Burkholderiales</taxon>
        <taxon>Oxalobacteraceae</taxon>
        <taxon>Herbaspirillum</taxon>
    </lineage>
</organism>
<evidence type="ECO:0000256" key="7">
    <source>
        <dbReference type="SAM" id="Phobius"/>
    </source>
</evidence>
<evidence type="ECO:0000256" key="4">
    <source>
        <dbReference type="ARBA" id="ARBA00022692"/>
    </source>
</evidence>
<reference evidence="9 10" key="1">
    <citation type="journal article" date="2024" name="Chem. Sci.">
        <title>Discovery of megapolipeptins by genome mining of a Burkholderiales bacteria collection.</title>
        <authorList>
            <person name="Paulo B.S."/>
            <person name="Recchia M.J.J."/>
            <person name="Lee S."/>
            <person name="Fergusson C.H."/>
            <person name="Romanowski S.B."/>
            <person name="Hernandez A."/>
            <person name="Krull N."/>
            <person name="Liu D.Y."/>
            <person name="Cavanagh H."/>
            <person name="Bos A."/>
            <person name="Gray C.A."/>
            <person name="Murphy B.T."/>
            <person name="Linington R.G."/>
            <person name="Eustaquio A.S."/>
        </authorList>
    </citation>
    <scope>NUCLEOTIDE SEQUENCE [LARGE SCALE GENOMIC DNA]</scope>
    <source>
        <strain evidence="9 10">RL21-008-BIB-A</strain>
    </source>
</reference>
<feature type="transmembrane region" description="Helical" evidence="7">
    <location>
        <begin position="12"/>
        <end position="30"/>
    </location>
</feature>
<dbReference type="PANTHER" id="PTHR30576">
    <property type="entry name" value="COLANIC BIOSYNTHESIS UDP-GLUCOSE LIPID CARRIER TRANSFERASE"/>
    <property type="match status" value="1"/>
</dbReference>
<proteinExistence type="inferred from homology"/>
<evidence type="ECO:0000313" key="9">
    <source>
        <dbReference type="EMBL" id="MFL9923627.1"/>
    </source>
</evidence>
<dbReference type="PANTHER" id="PTHR30576:SF0">
    <property type="entry name" value="UNDECAPRENYL-PHOSPHATE N-ACETYLGALACTOSAMINYL 1-PHOSPHATE TRANSFERASE-RELATED"/>
    <property type="match status" value="1"/>
</dbReference>
<evidence type="ECO:0000256" key="3">
    <source>
        <dbReference type="ARBA" id="ARBA00022679"/>
    </source>
</evidence>
<comment type="similarity">
    <text evidence="2">Belongs to the bacterial sugar transferase family.</text>
</comment>
<dbReference type="Pfam" id="PF02397">
    <property type="entry name" value="Bac_transf"/>
    <property type="match status" value="1"/>
</dbReference>
<evidence type="ECO:0000313" key="10">
    <source>
        <dbReference type="Proteomes" id="UP001629246"/>
    </source>
</evidence>
<evidence type="ECO:0000256" key="1">
    <source>
        <dbReference type="ARBA" id="ARBA00004141"/>
    </source>
</evidence>
<sequence>MLKIANHYVSKVVCLLLLVEIAILFCAGYLGINIRLMGERHWYANFSNYFPSACVFAAAIIIGMSAVGMYQRNFNENIRTTFLLLVPSFAIALLVLVMIFYFAPKLYLGRGILLLALVLAGLGILIARAVFFKLVESRVLVSQILFLGTSDLVRDCIDTARHNIRNHKYDIVGAIPVVGEDSTVMPGEIIHSADTLFATAGQYNAREIVVAVQNRRGGSLRIQELLECKLKGVHVIDAATFFEREACQIRLDCLQPSWLVFSDGFDQSLMRTFMKRSFDILISAIMLPLLAPVMLGAMFCIWLEDRGPVLYRQERVGKNSKTFLVLKFRSMRTDAEKAGTPQWASSNDPRITRVGNIMRKFRIDELPQLFNVLKGEMSFVGPRPERPFFVKQFGEEILFYNVRHSVKPGITGWAQVRYKYGASKDDAIQKLQYDLYYVKNNSLFLDILILIDTLNVVLFGAGT</sequence>
<evidence type="ECO:0000259" key="8">
    <source>
        <dbReference type="Pfam" id="PF02397"/>
    </source>
</evidence>
<evidence type="ECO:0000256" key="5">
    <source>
        <dbReference type="ARBA" id="ARBA00022989"/>
    </source>
</evidence>
<keyword evidence="4 7" id="KW-0812">Transmembrane</keyword>
<dbReference type="InterPro" id="IPR003362">
    <property type="entry name" value="Bact_transf"/>
</dbReference>
<evidence type="ECO:0000256" key="2">
    <source>
        <dbReference type="ARBA" id="ARBA00006464"/>
    </source>
</evidence>
<dbReference type="NCBIfam" id="TIGR03013">
    <property type="entry name" value="EpsB_2"/>
    <property type="match status" value="1"/>
</dbReference>
<dbReference type="InterPro" id="IPR017475">
    <property type="entry name" value="EPS_sugar_tfrase"/>
</dbReference>
<comment type="subcellular location">
    <subcellularLocation>
        <location evidence="1">Membrane</location>
        <topology evidence="1">Multi-pass membrane protein</topology>
    </subcellularLocation>
</comment>
<keyword evidence="10" id="KW-1185">Reference proteome</keyword>
<keyword evidence="5 7" id="KW-1133">Transmembrane helix</keyword>
<protein>
    <submittedName>
        <fullName evidence="9">TIGR03013 family PEP-CTERM/XrtA system glycosyltransferase</fullName>
    </submittedName>
</protein>
<feature type="transmembrane region" description="Helical" evidence="7">
    <location>
        <begin position="82"/>
        <end position="102"/>
    </location>
</feature>
<evidence type="ECO:0000256" key="6">
    <source>
        <dbReference type="ARBA" id="ARBA00023136"/>
    </source>
</evidence>
<feature type="transmembrane region" description="Helical" evidence="7">
    <location>
        <begin position="280"/>
        <end position="304"/>
    </location>
</feature>
<dbReference type="InterPro" id="IPR017464">
    <property type="entry name" value="Sugar_tfrase_EpsB_2"/>
</dbReference>
<gene>
    <name evidence="9" type="ORF">PQR62_05095</name>
</gene>
<feature type="domain" description="Bacterial sugar transferase" evidence="8">
    <location>
        <begin position="275"/>
        <end position="458"/>
    </location>
</feature>
<name>A0ABW9A7H1_9BURK</name>
<comment type="caution">
    <text evidence="9">The sequence shown here is derived from an EMBL/GenBank/DDBJ whole genome shotgun (WGS) entry which is preliminary data.</text>
</comment>
<feature type="transmembrane region" description="Helical" evidence="7">
    <location>
        <begin position="50"/>
        <end position="70"/>
    </location>
</feature>
<dbReference type="NCBIfam" id="TIGR03025">
    <property type="entry name" value="EPS_sugtrans"/>
    <property type="match status" value="1"/>
</dbReference>
<accession>A0ABW9A7H1</accession>
<keyword evidence="6 7" id="KW-0472">Membrane</keyword>